<dbReference type="EMBL" id="KB870810">
    <property type="protein sequence ID" value="EOA22703.1"/>
    <property type="molecule type" value="Genomic_DNA"/>
</dbReference>
<dbReference type="InterPro" id="IPR036291">
    <property type="entry name" value="NAD(P)-bd_dom_sf"/>
</dbReference>
<dbReference type="CDD" id="cd01080">
    <property type="entry name" value="NAD_bind_m-THF_DH_Cyclohyd"/>
    <property type="match status" value="1"/>
</dbReference>
<comment type="catalytic activity">
    <reaction evidence="9">
        <text>(6R)-5,10-methylene-5,6,7,8-tetrahydrofolate + NADP(+) = (6R)-5,10-methenyltetrahydrofolate + NADPH</text>
        <dbReference type="Rhea" id="RHEA:22812"/>
        <dbReference type="ChEBI" id="CHEBI:15636"/>
        <dbReference type="ChEBI" id="CHEBI:57455"/>
        <dbReference type="ChEBI" id="CHEBI:57783"/>
        <dbReference type="ChEBI" id="CHEBI:58349"/>
        <dbReference type="EC" id="1.5.1.5"/>
    </reaction>
</comment>
<dbReference type="PRINTS" id="PR00085">
    <property type="entry name" value="THFDHDRGNASE"/>
</dbReference>
<evidence type="ECO:0000256" key="10">
    <source>
        <dbReference type="ARBA" id="ARBA00058319"/>
    </source>
</evidence>
<evidence type="ECO:0000313" key="14">
    <source>
        <dbReference type="EMBL" id="EOA22703.1"/>
    </source>
</evidence>
<evidence type="ECO:0000313" key="15">
    <source>
        <dbReference type="Proteomes" id="UP000029121"/>
    </source>
</evidence>
<comment type="subunit">
    <text evidence="2">Homodimer.</text>
</comment>
<evidence type="ECO:0000256" key="8">
    <source>
        <dbReference type="ARBA" id="ARBA00023268"/>
    </source>
</evidence>
<reference evidence="15" key="1">
    <citation type="journal article" date="2013" name="Nat. Genet.">
        <title>The Capsella rubella genome and the genomic consequences of rapid mating system evolution.</title>
        <authorList>
            <person name="Slotte T."/>
            <person name="Hazzouri K.M."/>
            <person name="Agren J.A."/>
            <person name="Koenig D."/>
            <person name="Maumus F."/>
            <person name="Guo Y.L."/>
            <person name="Steige K."/>
            <person name="Platts A.E."/>
            <person name="Escobar J.S."/>
            <person name="Newman L.K."/>
            <person name="Wang W."/>
            <person name="Mandakova T."/>
            <person name="Vello E."/>
            <person name="Smith L.M."/>
            <person name="Henz S.R."/>
            <person name="Steffen J."/>
            <person name="Takuno S."/>
            <person name="Brandvain Y."/>
            <person name="Coop G."/>
            <person name="Andolfatto P."/>
            <person name="Hu T.T."/>
            <person name="Blanchette M."/>
            <person name="Clark R.M."/>
            <person name="Quesneville H."/>
            <person name="Nordborg M."/>
            <person name="Gaut B.S."/>
            <person name="Lysak M.A."/>
            <person name="Jenkins J."/>
            <person name="Grimwood J."/>
            <person name="Chapman J."/>
            <person name="Prochnik S."/>
            <person name="Shu S."/>
            <person name="Rokhsar D."/>
            <person name="Schmutz J."/>
            <person name="Weigel D."/>
            <person name="Wright S.I."/>
        </authorList>
    </citation>
    <scope>NUCLEOTIDE SEQUENCE [LARGE SCALE GENOMIC DNA]</scope>
    <source>
        <strain evidence="15">cv. Monte Gargano</strain>
    </source>
</reference>
<evidence type="ECO:0000256" key="9">
    <source>
        <dbReference type="ARBA" id="ARBA00052194"/>
    </source>
</evidence>
<keyword evidence="3" id="KW-0554">One-carbon metabolism</keyword>
<evidence type="ECO:0000256" key="11">
    <source>
        <dbReference type="ARBA" id="ARBA00061364"/>
    </source>
</evidence>
<dbReference type="Gene3D" id="3.40.50.720">
    <property type="entry name" value="NAD(P)-binding Rossmann-like Domain"/>
    <property type="match status" value="1"/>
</dbReference>
<dbReference type="SUPFAM" id="SSF51735">
    <property type="entry name" value="NAD(P)-binding Rossmann-fold domains"/>
    <property type="match status" value="1"/>
</dbReference>
<organism evidence="14 15">
    <name type="scientific">Capsella rubella</name>
    <dbReference type="NCBI Taxonomy" id="81985"/>
    <lineage>
        <taxon>Eukaryota</taxon>
        <taxon>Viridiplantae</taxon>
        <taxon>Streptophyta</taxon>
        <taxon>Embryophyta</taxon>
        <taxon>Tracheophyta</taxon>
        <taxon>Spermatophyta</taxon>
        <taxon>Magnoliopsida</taxon>
        <taxon>eudicotyledons</taxon>
        <taxon>Gunneridae</taxon>
        <taxon>Pentapetalae</taxon>
        <taxon>rosids</taxon>
        <taxon>malvids</taxon>
        <taxon>Brassicales</taxon>
        <taxon>Brassicaceae</taxon>
        <taxon>Camelineae</taxon>
        <taxon>Capsella</taxon>
    </lineage>
</organism>
<keyword evidence="6" id="KW-0560">Oxidoreductase</keyword>
<dbReference type="Pfam" id="PF02882">
    <property type="entry name" value="THF_DHG_CYH_C"/>
    <property type="match status" value="1"/>
</dbReference>
<evidence type="ECO:0000256" key="1">
    <source>
        <dbReference type="ARBA" id="ARBA00004777"/>
    </source>
</evidence>
<evidence type="ECO:0000259" key="13">
    <source>
        <dbReference type="Pfam" id="PF02882"/>
    </source>
</evidence>
<evidence type="ECO:0000256" key="5">
    <source>
        <dbReference type="ARBA" id="ARBA00022857"/>
    </source>
</evidence>
<dbReference type="Pfam" id="PF00763">
    <property type="entry name" value="THF_DHG_CYH"/>
    <property type="match status" value="1"/>
</dbReference>
<dbReference type="PANTHER" id="PTHR48099:SF5">
    <property type="entry name" value="C-1-TETRAHYDROFOLATE SYNTHASE, CYTOPLASMIC"/>
    <property type="match status" value="1"/>
</dbReference>
<dbReference type="GO" id="GO:0004477">
    <property type="term" value="F:methenyltetrahydrofolate cyclohydrolase activity"/>
    <property type="evidence" value="ECO:0007669"/>
    <property type="project" value="TreeGrafter"/>
</dbReference>
<dbReference type="InterPro" id="IPR020631">
    <property type="entry name" value="THF_DH/CycHdrlase_NAD-bd_dom"/>
</dbReference>
<keyword evidence="8" id="KW-0511">Multifunctional enzyme</keyword>
<dbReference type="FunFam" id="3.40.50.720:FF:000006">
    <property type="entry name" value="Bifunctional protein FolD"/>
    <property type="match status" value="1"/>
</dbReference>
<dbReference type="OrthoDB" id="5126881at2759"/>
<evidence type="ECO:0000256" key="6">
    <source>
        <dbReference type="ARBA" id="ARBA00023002"/>
    </source>
</evidence>
<dbReference type="PANTHER" id="PTHR48099">
    <property type="entry name" value="C-1-TETRAHYDROFOLATE SYNTHASE, CYTOPLASMIC-RELATED"/>
    <property type="match status" value="1"/>
</dbReference>
<evidence type="ECO:0008006" key="16">
    <source>
        <dbReference type="Google" id="ProtNLM"/>
    </source>
</evidence>
<dbReference type="GO" id="GO:0035999">
    <property type="term" value="P:tetrahydrofolate interconversion"/>
    <property type="evidence" value="ECO:0007669"/>
    <property type="project" value="TreeGrafter"/>
</dbReference>
<comment type="function">
    <text evidence="10">Catalyzes the oxidation of 5,10-methylenetetrahydrofolate to 5,10-methenyltetrahydrofolate and then the hydrolysis of 5,10-methenyltetrahydrofolate to 10-formyltetrahydrofolate.</text>
</comment>
<dbReference type="eggNOG" id="KOG0089">
    <property type="taxonomic scope" value="Eukaryota"/>
</dbReference>
<dbReference type="KEGG" id="crb:17883010"/>
<dbReference type="InterPro" id="IPR020630">
    <property type="entry name" value="THF_DH/CycHdrlase_cat_dom"/>
</dbReference>
<dbReference type="SUPFAM" id="SSF53223">
    <property type="entry name" value="Aminoacid dehydrogenase-like, N-terminal domain"/>
    <property type="match status" value="1"/>
</dbReference>
<dbReference type="InterPro" id="IPR000672">
    <property type="entry name" value="THF_DH/CycHdrlase"/>
</dbReference>
<comment type="pathway">
    <text evidence="1">One-carbon metabolism; tetrahydrofolate interconversion.</text>
</comment>
<comment type="similarity">
    <text evidence="11">Belongs to the tetrahydrofolate dehydrogenase/cyclohydrolase family.</text>
</comment>
<dbReference type="Proteomes" id="UP000029121">
    <property type="component" value="Unassembled WGS sequence"/>
</dbReference>
<name>R0HFY1_9BRAS</name>
<evidence type="ECO:0000256" key="7">
    <source>
        <dbReference type="ARBA" id="ARBA00023238"/>
    </source>
</evidence>
<dbReference type="GO" id="GO:0009853">
    <property type="term" value="P:photorespiration"/>
    <property type="evidence" value="ECO:0007669"/>
    <property type="project" value="UniProtKB-KW"/>
</dbReference>
<dbReference type="HAMAP" id="MF_01576">
    <property type="entry name" value="THF_DHG_CYH"/>
    <property type="match status" value="1"/>
</dbReference>
<evidence type="ECO:0000259" key="12">
    <source>
        <dbReference type="Pfam" id="PF00763"/>
    </source>
</evidence>
<keyword evidence="15" id="KW-1185">Reference proteome</keyword>
<evidence type="ECO:0000256" key="4">
    <source>
        <dbReference type="ARBA" id="ARBA00022801"/>
    </source>
</evidence>
<feature type="domain" description="Tetrahydrofolate dehydrogenase/cyclohydrolase NAD(P)-binding" evidence="13">
    <location>
        <begin position="134"/>
        <end position="281"/>
    </location>
</feature>
<dbReference type="GO" id="GO:0004488">
    <property type="term" value="F:methylenetetrahydrofolate dehydrogenase (NADP+) activity"/>
    <property type="evidence" value="ECO:0007669"/>
    <property type="project" value="UniProtKB-EC"/>
</dbReference>
<proteinExistence type="inferred from homology"/>
<protein>
    <recommendedName>
        <fullName evidence="16">Tetrahydrofolate dehydrogenase/cyclohydrolase NAD(P)-binding domain-containing protein</fullName>
    </recommendedName>
</protein>
<evidence type="ECO:0000256" key="3">
    <source>
        <dbReference type="ARBA" id="ARBA00022563"/>
    </source>
</evidence>
<dbReference type="AlphaFoldDB" id="R0HFY1"/>
<sequence length="285" mass="31638">MVIDEFSVACNIMREIRTEISRMNKSIGAVPGLAVILIGGSPEVYKILGGLAGVNTTVVRLAKDVSEEKVLKYVSRFNDDPRFHGILVELPLPPHMDEHNIFNAVNVEKDVGGFHSLNIGRLAMRGREPLFVPRSPQVCMELLHRSNIEIKGKRAVVIGRSHTFDIPAALLLQREDATVTIINSRTKNPEEITRQADIIISGFRQPNMVRGSWIKPGAVVINVWTSLVVDRNDPSGFRDVRDICYEEVSKVASAVASVECHRGVFPIVVLLSNTLTAAKRKHNFM</sequence>
<keyword evidence="4" id="KW-0378">Hydrolase</keyword>
<dbReference type="Gene3D" id="3.40.50.10860">
    <property type="entry name" value="Leucine Dehydrogenase, chain A, domain 1"/>
    <property type="match status" value="1"/>
</dbReference>
<evidence type="ECO:0000256" key="2">
    <source>
        <dbReference type="ARBA" id="ARBA00011738"/>
    </source>
</evidence>
<accession>R0HFY1</accession>
<feature type="domain" description="Tetrahydrofolate dehydrogenase/cyclohydrolase catalytic" evidence="12">
    <location>
        <begin position="7"/>
        <end position="111"/>
    </location>
</feature>
<dbReference type="STRING" id="81985.R0HFY1"/>
<gene>
    <name evidence="14" type="ORF">CARUB_v10003409mg</name>
</gene>
<keyword evidence="7" id="KW-0601">Photorespiration</keyword>
<keyword evidence="5" id="KW-0521">NADP</keyword>
<dbReference type="GO" id="GO:0005829">
    <property type="term" value="C:cytosol"/>
    <property type="evidence" value="ECO:0007669"/>
    <property type="project" value="TreeGrafter"/>
</dbReference>
<dbReference type="InterPro" id="IPR046346">
    <property type="entry name" value="Aminoacid_DH-like_N_sf"/>
</dbReference>